<keyword evidence="3 4" id="KW-0574">Periplasm</keyword>
<proteinExistence type="inferred from homology"/>
<keyword evidence="6" id="KW-0282">Flagellum</keyword>
<keyword evidence="7" id="KW-1185">Reference proteome</keyword>
<accession>A0A0P1IME3</accession>
<evidence type="ECO:0000259" key="5">
    <source>
        <dbReference type="SMART" id="SM00858"/>
    </source>
</evidence>
<dbReference type="NCBIfam" id="TIGR03170">
    <property type="entry name" value="flgA_cterm"/>
    <property type="match status" value="1"/>
</dbReference>
<dbReference type="SMART" id="SM00858">
    <property type="entry name" value="SAF"/>
    <property type="match status" value="1"/>
</dbReference>
<reference evidence="7" key="1">
    <citation type="submission" date="2015-09" db="EMBL/GenBank/DDBJ databases">
        <authorList>
            <person name="Rodrigo-Torres Lidia"/>
            <person name="Arahal R.David."/>
        </authorList>
    </citation>
    <scope>NUCLEOTIDE SEQUENCE [LARGE SCALE GENOMIC DNA]</scope>
    <source>
        <strain evidence="7">CECT 7735</strain>
    </source>
</reference>
<keyword evidence="4" id="KW-1005">Bacterial flagellum biogenesis</keyword>
<keyword evidence="2 4" id="KW-0732">Signal</keyword>
<dbReference type="InterPro" id="IPR013974">
    <property type="entry name" value="SAF"/>
</dbReference>
<comment type="subcellular location">
    <subcellularLocation>
        <location evidence="1 4">Periplasm</location>
    </subcellularLocation>
</comment>
<dbReference type="GO" id="GO:0042597">
    <property type="term" value="C:periplasmic space"/>
    <property type="evidence" value="ECO:0007669"/>
    <property type="project" value="UniProtKB-SubCell"/>
</dbReference>
<dbReference type="Gene3D" id="2.30.30.760">
    <property type="match status" value="1"/>
</dbReference>
<dbReference type="Pfam" id="PF13144">
    <property type="entry name" value="ChapFlgA"/>
    <property type="match status" value="1"/>
</dbReference>
<evidence type="ECO:0000313" key="7">
    <source>
        <dbReference type="Proteomes" id="UP000051870"/>
    </source>
</evidence>
<evidence type="ECO:0000256" key="3">
    <source>
        <dbReference type="ARBA" id="ARBA00022764"/>
    </source>
</evidence>
<dbReference type="InterPro" id="IPR017585">
    <property type="entry name" value="SAF_FlgA"/>
</dbReference>
<feature type="domain" description="SAF" evidence="5">
    <location>
        <begin position="17"/>
        <end position="75"/>
    </location>
</feature>
<comment type="function">
    <text evidence="4">Involved in the assembly process of the P-ring formation. It may associate with FlgF on the rod constituting a structure essential for the P-ring assembly or may act as a modulator protein for the P-ring assembly.</text>
</comment>
<comment type="similarity">
    <text evidence="4">Belongs to the FlgA family.</text>
</comment>
<protein>
    <recommendedName>
        <fullName evidence="4">Flagella basal body P-ring formation protein FlgA</fullName>
    </recommendedName>
</protein>
<dbReference type="PANTHER" id="PTHR36307:SF1">
    <property type="entry name" value="FLAGELLA BASAL BODY P-RING FORMATION PROTEIN FLGA"/>
    <property type="match status" value="1"/>
</dbReference>
<gene>
    <name evidence="6" type="ORF">PH7735_03707</name>
</gene>
<dbReference type="CDD" id="cd11614">
    <property type="entry name" value="SAF_CpaB_FlgA_like"/>
    <property type="match status" value="1"/>
</dbReference>
<name>A0A0P1IME3_9RHOB</name>
<keyword evidence="6" id="KW-0966">Cell projection</keyword>
<dbReference type="RefSeq" id="WP_058312878.1">
    <property type="nucleotide sequence ID" value="NZ_CYTW01000006.1"/>
</dbReference>
<dbReference type="GO" id="GO:0044780">
    <property type="term" value="P:bacterial-type flagellum assembly"/>
    <property type="evidence" value="ECO:0007669"/>
    <property type="project" value="InterPro"/>
</dbReference>
<evidence type="ECO:0000256" key="4">
    <source>
        <dbReference type="RuleBase" id="RU362063"/>
    </source>
</evidence>
<evidence type="ECO:0000313" key="6">
    <source>
        <dbReference type="EMBL" id="CUK12698.1"/>
    </source>
</evidence>
<dbReference type="PANTHER" id="PTHR36307">
    <property type="entry name" value="FLAGELLA BASAL BODY P-RING FORMATION PROTEIN FLGA"/>
    <property type="match status" value="1"/>
</dbReference>
<dbReference type="AlphaFoldDB" id="A0A0P1IME3"/>
<dbReference type="Proteomes" id="UP000051870">
    <property type="component" value="Unassembled WGS sequence"/>
</dbReference>
<dbReference type="STRING" id="1715693.PH7735_03707"/>
<organism evidence="6 7">
    <name type="scientific">Shimia thalassica</name>
    <dbReference type="NCBI Taxonomy" id="1715693"/>
    <lineage>
        <taxon>Bacteria</taxon>
        <taxon>Pseudomonadati</taxon>
        <taxon>Pseudomonadota</taxon>
        <taxon>Alphaproteobacteria</taxon>
        <taxon>Rhodobacterales</taxon>
        <taxon>Roseobacteraceae</taxon>
    </lineage>
</organism>
<evidence type="ECO:0000256" key="1">
    <source>
        <dbReference type="ARBA" id="ARBA00004418"/>
    </source>
</evidence>
<sequence>MKILSIALCLLTHEAVAQSVVPTRTIRPLTVITSESVSLTADSVPGTYTSLQDVIGFEARIVLYPGRPIFEGDIAPPAIVERNAIVPLIYSVGGLTIATDGRSLTRASAGESVRVLNLESRTPVRGKVQADGSVLVSR</sequence>
<dbReference type="GeneID" id="83882680"/>
<dbReference type="InterPro" id="IPR039246">
    <property type="entry name" value="Flagellar_FlgA"/>
</dbReference>
<keyword evidence="6" id="KW-0969">Cilium</keyword>
<dbReference type="EMBL" id="CYTW01000006">
    <property type="protein sequence ID" value="CUK12698.1"/>
    <property type="molecule type" value="Genomic_DNA"/>
</dbReference>
<feature type="signal peptide" evidence="4">
    <location>
        <begin position="1"/>
        <end position="17"/>
    </location>
</feature>
<evidence type="ECO:0000256" key="2">
    <source>
        <dbReference type="ARBA" id="ARBA00022729"/>
    </source>
</evidence>
<feature type="chain" id="PRO_5005962961" description="Flagella basal body P-ring formation protein FlgA" evidence="4">
    <location>
        <begin position="18"/>
        <end position="138"/>
    </location>
</feature>